<dbReference type="Pfam" id="PF01435">
    <property type="entry name" value="Peptidase_M48"/>
    <property type="match status" value="1"/>
</dbReference>
<feature type="binding site" evidence="13">
    <location>
        <position position="318"/>
    </location>
    <ligand>
        <name>Zn(2+)</name>
        <dbReference type="ChEBI" id="CHEBI:29105"/>
        <note>catalytic</note>
    </ligand>
</feature>
<feature type="transmembrane region" description="Helical" evidence="14">
    <location>
        <begin position="188"/>
        <end position="211"/>
    </location>
</feature>
<feature type="transmembrane region" description="Helical" evidence="14">
    <location>
        <begin position="328"/>
        <end position="346"/>
    </location>
</feature>
<protein>
    <recommendedName>
        <fullName evidence="14">CAAX prenyl protease</fullName>
        <ecNumber evidence="14">3.4.24.84</ecNumber>
    </recommendedName>
</protein>
<evidence type="ECO:0000313" key="18">
    <source>
        <dbReference type="Proteomes" id="UP001057455"/>
    </source>
</evidence>
<evidence type="ECO:0000256" key="8">
    <source>
        <dbReference type="ARBA" id="ARBA00022989"/>
    </source>
</evidence>
<evidence type="ECO:0000259" key="16">
    <source>
        <dbReference type="Pfam" id="PF16491"/>
    </source>
</evidence>
<evidence type="ECO:0000259" key="15">
    <source>
        <dbReference type="Pfam" id="PF01435"/>
    </source>
</evidence>
<comment type="subcellular location">
    <subcellularLocation>
        <location evidence="1 14">Endoplasmic reticulum membrane</location>
        <topology evidence="1 14">Multi-pass membrane protein</topology>
    </subcellularLocation>
</comment>
<keyword evidence="9 14" id="KW-0482">Metalloprotease</keyword>
<evidence type="ECO:0000256" key="13">
    <source>
        <dbReference type="PIRSR" id="PIRSR627057-2"/>
    </source>
</evidence>
<feature type="transmembrane region" description="Helical" evidence="14">
    <location>
        <begin position="89"/>
        <end position="111"/>
    </location>
</feature>
<dbReference type="CDD" id="cd07343">
    <property type="entry name" value="M48A_Zmpste24p_like"/>
    <property type="match status" value="1"/>
</dbReference>
<accession>A0A9W5TE52</accession>
<evidence type="ECO:0000256" key="10">
    <source>
        <dbReference type="ARBA" id="ARBA00023136"/>
    </source>
</evidence>
<dbReference type="InterPro" id="IPR032456">
    <property type="entry name" value="Peptidase_M48_N"/>
</dbReference>
<keyword evidence="3 14" id="KW-0812">Transmembrane</keyword>
<evidence type="ECO:0000256" key="11">
    <source>
        <dbReference type="ARBA" id="ARBA00044456"/>
    </source>
</evidence>
<feature type="transmembrane region" description="Helical" evidence="14">
    <location>
        <begin position="217"/>
        <end position="236"/>
    </location>
</feature>
<dbReference type="GO" id="GO:0005789">
    <property type="term" value="C:endoplasmic reticulum membrane"/>
    <property type="evidence" value="ECO:0007669"/>
    <property type="project" value="UniProtKB-SubCell"/>
</dbReference>
<reference evidence="17" key="1">
    <citation type="submission" date="2019-12" db="EMBL/GenBank/DDBJ databases">
        <title>Genome sequence of Babesia ovis.</title>
        <authorList>
            <person name="Yamagishi J."/>
            <person name="Sevinc F."/>
            <person name="Xuan X."/>
        </authorList>
    </citation>
    <scope>NUCLEOTIDE SEQUENCE</scope>
    <source>
        <strain evidence="17">Selcuk</strain>
    </source>
</reference>
<keyword evidence="7 13" id="KW-0862">Zinc</keyword>
<comment type="catalytic activity">
    <reaction evidence="11 14">
        <text>Hydrolyzes the peptide bond -P2-(S-farnesyl or geranylgeranyl)C-P1'-P2'-P3'-COOH where P1' and P2' are amino acids with aliphatic side chains and P3' is any C-terminal residue.</text>
        <dbReference type="EC" id="3.4.24.84"/>
    </reaction>
</comment>
<evidence type="ECO:0000256" key="9">
    <source>
        <dbReference type="ARBA" id="ARBA00023049"/>
    </source>
</evidence>
<keyword evidence="4 13" id="KW-0479">Metal-binding</keyword>
<keyword evidence="5 14" id="KW-0378">Hydrolase</keyword>
<dbReference type="FunFam" id="3.30.2010.10:FF:000002">
    <property type="entry name" value="CAAX prenyl protease"/>
    <property type="match status" value="1"/>
</dbReference>
<evidence type="ECO:0000256" key="4">
    <source>
        <dbReference type="ARBA" id="ARBA00022723"/>
    </source>
</evidence>
<organism evidence="17 18">
    <name type="scientific">Babesia ovis</name>
    <dbReference type="NCBI Taxonomy" id="5869"/>
    <lineage>
        <taxon>Eukaryota</taxon>
        <taxon>Sar</taxon>
        <taxon>Alveolata</taxon>
        <taxon>Apicomplexa</taxon>
        <taxon>Aconoidasida</taxon>
        <taxon>Piroplasmida</taxon>
        <taxon>Babesiidae</taxon>
        <taxon>Babesia</taxon>
    </lineage>
</organism>
<comment type="caution">
    <text evidence="17">The sequence shown here is derived from an EMBL/GenBank/DDBJ whole genome shotgun (WGS) entry which is preliminary data.</text>
</comment>
<evidence type="ECO:0000256" key="12">
    <source>
        <dbReference type="PIRSR" id="PIRSR627057-1"/>
    </source>
</evidence>
<feature type="binding site" evidence="13">
    <location>
        <position position="397"/>
    </location>
    <ligand>
        <name>Zn(2+)</name>
        <dbReference type="ChEBI" id="CHEBI:29105"/>
        <note>catalytic</note>
    </ligand>
</feature>
<keyword evidence="6 14" id="KW-0256">Endoplasmic reticulum</keyword>
<comment type="cofactor">
    <cofactor evidence="13 14">
        <name>Zn(2+)</name>
        <dbReference type="ChEBI" id="CHEBI:29105"/>
    </cofactor>
    <text evidence="13 14">Binds 1 zinc ion per subunit.</text>
</comment>
<dbReference type="Proteomes" id="UP001057455">
    <property type="component" value="Unassembled WGS sequence"/>
</dbReference>
<evidence type="ECO:0000256" key="14">
    <source>
        <dbReference type="RuleBase" id="RU366005"/>
    </source>
</evidence>
<dbReference type="GO" id="GO:0071586">
    <property type="term" value="P:CAAX-box protein processing"/>
    <property type="evidence" value="ECO:0007669"/>
    <property type="project" value="UniProtKB-UniRule"/>
</dbReference>
<feature type="domain" description="Peptidase M48" evidence="15">
    <location>
        <begin position="249"/>
        <end position="452"/>
    </location>
</feature>
<dbReference type="EMBL" id="BLIY01000018">
    <property type="protein sequence ID" value="GFE55278.1"/>
    <property type="molecule type" value="Genomic_DNA"/>
</dbReference>
<proteinExistence type="inferred from homology"/>
<evidence type="ECO:0000256" key="2">
    <source>
        <dbReference type="ARBA" id="ARBA00022670"/>
    </source>
</evidence>
<evidence type="ECO:0000256" key="6">
    <source>
        <dbReference type="ARBA" id="ARBA00022824"/>
    </source>
</evidence>
<evidence type="ECO:0000256" key="1">
    <source>
        <dbReference type="ARBA" id="ARBA00004477"/>
    </source>
</evidence>
<dbReference type="PANTHER" id="PTHR10120">
    <property type="entry name" value="CAAX PRENYL PROTEASE 1"/>
    <property type="match status" value="1"/>
</dbReference>
<feature type="active site" evidence="12">
    <location>
        <position position="319"/>
    </location>
</feature>
<dbReference type="Pfam" id="PF16491">
    <property type="entry name" value="Peptidase_M48_N"/>
    <property type="match status" value="1"/>
</dbReference>
<dbReference type="AlphaFoldDB" id="A0A9W5TE52"/>
<feature type="binding site" evidence="13">
    <location>
        <position position="322"/>
    </location>
    <ligand>
        <name>Zn(2+)</name>
        <dbReference type="ChEBI" id="CHEBI:29105"/>
        <note>catalytic</note>
    </ligand>
</feature>
<feature type="transmembrane region" description="Helical" evidence="14">
    <location>
        <begin position="366"/>
        <end position="388"/>
    </location>
</feature>
<keyword evidence="2 14" id="KW-0645">Protease</keyword>
<comment type="similarity">
    <text evidence="14">Belongs to the peptidase M48A family.</text>
</comment>
<evidence type="ECO:0000256" key="7">
    <source>
        <dbReference type="ARBA" id="ARBA00022833"/>
    </source>
</evidence>
<evidence type="ECO:0000256" key="3">
    <source>
        <dbReference type="ARBA" id="ARBA00022692"/>
    </source>
</evidence>
<name>A0A9W5TE52_BABOV</name>
<dbReference type="OrthoDB" id="360839at2759"/>
<comment type="function">
    <text evidence="14">Proteolytically removes the C-terminal three residues of farnesylated proteins.</text>
</comment>
<gene>
    <name evidence="17" type="ORF">BaOVIS_026820</name>
</gene>
<dbReference type="GO" id="GO:0004222">
    <property type="term" value="F:metalloendopeptidase activity"/>
    <property type="evidence" value="ECO:0007669"/>
    <property type="project" value="UniProtKB-UniRule"/>
</dbReference>
<keyword evidence="18" id="KW-1185">Reference proteome</keyword>
<evidence type="ECO:0000256" key="5">
    <source>
        <dbReference type="ARBA" id="ARBA00022801"/>
    </source>
</evidence>
<keyword evidence="8 14" id="KW-1133">Transmembrane helix</keyword>
<feature type="active site" description="Proton donor" evidence="12">
    <location>
        <position position="401"/>
    </location>
</feature>
<dbReference type="InterPro" id="IPR027057">
    <property type="entry name" value="CAXX_Prtase_1"/>
</dbReference>
<keyword evidence="10 14" id="KW-0472">Membrane</keyword>
<evidence type="ECO:0000313" key="17">
    <source>
        <dbReference type="EMBL" id="GFE55278.1"/>
    </source>
</evidence>
<dbReference type="Gene3D" id="3.30.2010.10">
    <property type="entry name" value="Metalloproteases ('zincins'), catalytic domain"/>
    <property type="match status" value="1"/>
</dbReference>
<sequence>MGINNLFKSPFHFEFYLGTLIINELFEHYLNFRQLRVVNNELRLAKERKQKSTSSKNDDPIRKKAQQHVDVYLLSEDYHKTVEYARDKLIFQITSSVIQTTVSIMLLFSFFGPRLWHFSGSLLQKPSETYQVRLQRIVDISVQSLVFCGIKSVIDTVIDLPFSLYSDFVLEEKHGFNKKTIGLFFKDMLISFALQAVIGAPVLCTIIFLVNWGGQHFYLYVGAFVAVFYLFMMVIYPDFIAPLFNKFEPLNDDDLKEGIENLAKKLNFPLREIKLMDGSKRSNHSNMYFYGFWWFKKIVMYDTLLKQPKSQIIAITSHEMGHWKCNHTLKLLIFSFTQLFAIFYLFRLYKDDASLFESFGYGNERAFIIGITLFGYIYTPLGVVLHIFGTTLTRRGEYEADNFAVKMGYGDELAKALVEIHHKNKSMIHHDQLYSWYHFTHPVLFERVYAIYKAMADKKI</sequence>
<dbReference type="EC" id="3.4.24.84" evidence="14"/>
<feature type="domain" description="CAAX prenyl protease 1 N-terminal" evidence="16">
    <location>
        <begin position="73"/>
        <end position="246"/>
    </location>
</feature>
<dbReference type="InterPro" id="IPR001915">
    <property type="entry name" value="Peptidase_M48"/>
</dbReference>
<dbReference type="GO" id="GO:0046872">
    <property type="term" value="F:metal ion binding"/>
    <property type="evidence" value="ECO:0007669"/>
    <property type="project" value="UniProtKB-UniRule"/>
</dbReference>